<dbReference type="PANTHER" id="PTHR22751">
    <property type="entry name" value="G-PROTEIN COUPLED RECEPTOR-RELATED"/>
    <property type="match status" value="1"/>
</dbReference>
<evidence type="ECO:0000256" key="5">
    <source>
        <dbReference type="SAM" id="Phobius"/>
    </source>
</evidence>
<feature type="transmembrane region" description="Helical" evidence="5">
    <location>
        <begin position="213"/>
        <end position="234"/>
    </location>
</feature>
<gene>
    <name evidence="8" type="ORF">L3Y34_006604</name>
    <name evidence="9" type="ORF">L5515_006416</name>
</gene>
<accession>A0AAE8ZY43</accession>
<feature type="signal peptide" evidence="6">
    <location>
        <begin position="1"/>
        <end position="18"/>
    </location>
</feature>
<dbReference type="InterPro" id="IPR019427">
    <property type="entry name" value="7TM_GPCR_serpentine_rcpt_Srw"/>
</dbReference>
<evidence type="ECO:0000256" key="1">
    <source>
        <dbReference type="ARBA" id="ARBA00004370"/>
    </source>
</evidence>
<dbReference type="GO" id="GO:0008528">
    <property type="term" value="F:G protein-coupled peptide receptor activity"/>
    <property type="evidence" value="ECO:0007669"/>
    <property type="project" value="InterPro"/>
</dbReference>
<feature type="transmembrane region" description="Helical" evidence="5">
    <location>
        <begin position="94"/>
        <end position="115"/>
    </location>
</feature>
<name>A0AAE8ZY43_CAEBR</name>
<dbReference type="EMBL" id="CP090895">
    <property type="protein sequence ID" value="ULT86965.1"/>
    <property type="molecule type" value="Genomic_DNA"/>
</dbReference>
<dbReference type="PANTHER" id="PTHR22751:SF54">
    <property type="entry name" value="G-PROTEIN COUPLED RECEPTORS FAMILY 1 PROFILE DOMAIN-CONTAINING PROTEIN"/>
    <property type="match status" value="1"/>
</dbReference>
<feature type="chain" id="PRO_5044706551" description="G-protein coupled receptors family 1 profile domain-containing protein" evidence="6">
    <location>
        <begin position="19"/>
        <end position="309"/>
    </location>
</feature>
<evidence type="ECO:0000313" key="8">
    <source>
        <dbReference type="EMBL" id="ULT86965.1"/>
    </source>
</evidence>
<feature type="domain" description="G-protein coupled receptors family 1 profile" evidence="7">
    <location>
        <begin position="64"/>
        <end position="270"/>
    </location>
</feature>
<evidence type="ECO:0000256" key="2">
    <source>
        <dbReference type="ARBA" id="ARBA00022692"/>
    </source>
</evidence>
<proteinExistence type="predicted"/>
<feature type="transmembrane region" description="Helical" evidence="5">
    <location>
        <begin position="254"/>
        <end position="273"/>
    </location>
</feature>
<evidence type="ECO:0000313" key="11">
    <source>
        <dbReference type="Proteomes" id="UP000829354"/>
    </source>
</evidence>
<evidence type="ECO:0000256" key="3">
    <source>
        <dbReference type="ARBA" id="ARBA00022989"/>
    </source>
</evidence>
<keyword evidence="6" id="KW-0732">Signal</keyword>
<evidence type="ECO:0000256" key="4">
    <source>
        <dbReference type="ARBA" id="ARBA00023136"/>
    </source>
</evidence>
<feature type="transmembrane region" description="Helical" evidence="5">
    <location>
        <begin position="160"/>
        <end position="184"/>
    </location>
</feature>
<dbReference type="Gene3D" id="1.20.1070.10">
    <property type="entry name" value="Rhodopsin 7-helix transmembrane proteins"/>
    <property type="match status" value="1"/>
</dbReference>
<keyword evidence="4 5" id="KW-0472">Membrane</keyword>
<evidence type="ECO:0000313" key="9">
    <source>
        <dbReference type="EMBL" id="UMM32714.1"/>
    </source>
</evidence>
<dbReference type="AlphaFoldDB" id="A0AAE8ZY43"/>
<dbReference type="PROSITE" id="PS50262">
    <property type="entry name" value="G_PROTEIN_RECEP_F1_2"/>
    <property type="match status" value="1"/>
</dbReference>
<sequence>MRFNCVNVILIGIGLCDMANVGNDFYKHVAVVSSGKCSAPYSYLFTIFDFWTPAIADNARRCRTWFAFLMALLRYLILRSDLNPKLGDISKPKVVLKIMMVPVVISTCMSIFYWGRFIFVEGGLWFPPDGCTNYPSGYTQMTYVSKVGYGLYYYSLPLRIFNLVDGILKLIPTLMFPLLTFLLIHELRRTKNSIKKSQGIKQEDSKGDHTTKLVIMMTITFMTAESPFGIVYFIEGVITEPPGFASIIQRSKYLFETFVIINATSHFLVCLLVSSPYRKAVKEIFCKAETQRKQTTTLITPKSIMSVVQ</sequence>
<comment type="subcellular location">
    <subcellularLocation>
        <location evidence="1">Membrane</location>
    </subcellularLocation>
</comment>
<dbReference type="Proteomes" id="UP000827892">
    <property type="component" value="Chromosome V"/>
</dbReference>
<dbReference type="Proteomes" id="UP000829354">
    <property type="component" value="Chromosome V"/>
</dbReference>
<evidence type="ECO:0000256" key="6">
    <source>
        <dbReference type="SAM" id="SignalP"/>
    </source>
</evidence>
<keyword evidence="2 5" id="KW-0812">Transmembrane</keyword>
<organism evidence="8 10">
    <name type="scientific">Caenorhabditis briggsae</name>
    <dbReference type="NCBI Taxonomy" id="6238"/>
    <lineage>
        <taxon>Eukaryota</taxon>
        <taxon>Metazoa</taxon>
        <taxon>Ecdysozoa</taxon>
        <taxon>Nematoda</taxon>
        <taxon>Chromadorea</taxon>
        <taxon>Rhabditida</taxon>
        <taxon>Rhabditina</taxon>
        <taxon>Rhabditomorpha</taxon>
        <taxon>Rhabditoidea</taxon>
        <taxon>Rhabditidae</taxon>
        <taxon>Peloderinae</taxon>
        <taxon>Caenorhabditis</taxon>
    </lineage>
</organism>
<dbReference type="SUPFAM" id="SSF81321">
    <property type="entry name" value="Family A G protein-coupled receptor-like"/>
    <property type="match status" value="1"/>
</dbReference>
<evidence type="ECO:0000259" key="7">
    <source>
        <dbReference type="PROSITE" id="PS50262"/>
    </source>
</evidence>
<keyword evidence="11" id="KW-1185">Reference proteome</keyword>
<reference evidence="9 11" key="2">
    <citation type="submission" date="2022-04" db="EMBL/GenBank/DDBJ databases">
        <title>Chromosome-level reference genomes for two strains of Caenorhabditis briggsae: an improved platform for comparative genomics.</title>
        <authorList>
            <person name="Stevens L."/>
            <person name="Andersen E."/>
        </authorList>
    </citation>
    <scope>NUCLEOTIDE SEQUENCE [LARGE SCALE GENOMIC DNA]</scope>
    <source>
        <strain evidence="9">VX34</strain>
        <tissue evidence="9">Whole-organism</tissue>
    </source>
</reference>
<dbReference type="Pfam" id="PF10324">
    <property type="entry name" value="7TM_GPCR_Srw"/>
    <property type="match status" value="1"/>
</dbReference>
<dbReference type="EMBL" id="CP092624">
    <property type="protein sequence ID" value="UMM32714.1"/>
    <property type="molecule type" value="Genomic_DNA"/>
</dbReference>
<evidence type="ECO:0000313" key="10">
    <source>
        <dbReference type="Proteomes" id="UP000827892"/>
    </source>
</evidence>
<dbReference type="GO" id="GO:0016020">
    <property type="term" value="C:membrane"/>
    <property type="evidence" value="ECO:0007669"/>
    <property type="project" value="UniProtKB-SubCell"/>
</dbReference>
<reference evidence="8 10" key="1">
    <citation type="submission" date="2022-02" db="EMBL/GenBank/DDBJ databases">
        <title>Chromosome-level reference genomes for two strains of Caenorhabditis briggsae: an improved platform for comparative genomics.</title>
        <authorList>
            <person name="Stevens L."/>
            <person name="Andersen E.C."/>
        </authorList>
    </citation>
    <scope>NUCLEOTIDE SEQUENCE [LARGE SCALE GENOMIC DNA]</scope>
    <source>
        <strain evidence="8">QX1410_ONT</strain>
        <tissue evidence="8">Whole-organism</tissue>
    </source>
</reference>
<keyword evidence="3 5" id="KW-1133">Transmembrane helix</keyword>
<protein>
    <recommendedName>
        <fullName evidence="7">G-protein coupled receptors family 1 profile domain-containing protein</fullName>
    </recommendedName>
</protein>
<dbReference type="InterPro" id="IPR017452">
    <property type="entry name" value="GPCR_Rhodpsn_7TM"/>
</dbReference>